<evidence type="ECO:0000256" key="1">
    <source>
        <dbReference type="SAM" id="SignalP"/>
    </source>
</evidence>
<feature type="chain" id="PRO_5047382094" evidence="1">
    <location>
        <begin position="24"/>
        <end position="150"/>
    </location>
</feature>
<dbReference type="RefSeq" id="WP_344044015.1">
    <property type="nucleotide sequence ID" value="NZ_BAAAKE010000056.1"/>
</dbReference>
<dbReference type="InterPro" id="IPR006311">
    <property type="entry name" value="TAT_signal"/>
</dbReference>
<proteinExistence type="predicted"/>
<feature type="signal peptide" evidence="1">
    <location>
        <begin position="1"/>
        <end position="23"/>
    </location>
</feature>
<name>A0ABV9XRI2_9PSEU</name>
<dbReference type="Proteomes" id="UP001595833">
    <property type="component" value="Unassembled WGS sequence"/>
</dbReference>
<evidence type="ECO:0000313" key="2">
    <source>
        <dbReference type="EMBL" id="MFC5052137.1"/>
    </source>
</evidence>
<keyword evidence="3" id="KW-1185">Reference proteome</keyword>
<sequence>MRARRALLGLTTTIAAITGTALAAPAASAATINGCPQAYFCFYFNSDFKGAHADYFHSDGNLSNELFNKVGTSSNGLGVVVKNNAASAVNNWSYTAVVYYNSGCNGSYASQSFGAYGKANFTATMKNQNASFKWPGSAGGSGDCADRDQF</sequence>
<dbReference type="EMBL" id="JBHSJB010000001">
    <property type="protein sequence ID" value="MFC5052137.1"/>
    <property type="molecule type" value="Genomic_DNA"/>
</dbReference>
<keyword evidence="1" id="KW-0732">Signal</keyword>
<evidence type="ECO:0000313" key="3">
    <source>
        <dbReference type="Proteomes" id="UP001595833"/>
    </source>
</evidence>
<organism evidence="2 3">
    <name type="scientific">Saccharothrix xinjiangensis</name>
    <dbReference type="NCBI Taxonomy" id="204798"/>
    <lineage>
        <taxon>Bacteria</taxon>
        <taxon>Bacillati</taxon>
        <taxon>Actinomycetota</taxon>
        <taxon>Actinomycetes</taxon>
        <taxon>Pseudonocardiales</taxon>
        <taxon>Pseudonocardiaceae</taxon>
        <taxon>Saccharothrix</taxon>
    </lineage>
</organism>
<gene>
    <name evidence="2" type="ORF">ACFPFM_00060</name>
</gene>
<accession>A0ABV9XRI2</accession>
<protein>
    <submittedName>
        <fullName evidence="2">Peptidase inhibitor family I36 protein</fullName>
    </submittedName>
</protein>
<reference evidence="3" key="1">
    <citation type="journal article" date="2019" name="Int. J. Syst. Evol. Microbiol.">
        <title>The Global Catalogue of Microorganisms (GCM) 10K type strain sequencing project: providing services to taxonomists for standard genome sequencing and annotation.</title>
        <authorList>
            <consortium name="The Broad Institute Genomics Platform"/>
            <consortium name="The Broad Institute Genome Sequencing Center for Infectious Disease"/>
            <person name="Wu L."/>
            <person name="Ma J."/>
        </authorList>
    </citation>
    <scope>NUCLEOTIDE SEQUENCE [LARGE SCALE GENOMIC DNA]</scope>
    <source>
        <strain evidence="3">KCTC 12848</strain>
    </source>
</reference>
<dbReference type="PROSITE" id="PS51318">
    <property type="entry name" value="TAT"/>
    <property type="match status" value="1"/>
</dbReference>
<dbReference type="Pfam" id="PF03995">
    <property type="entry name" value="Inhibitor_I36"/>
    <property type="match status" value="1"/>
</dbReference>
<comment type="caution">
    <text evidence="2">The sequence shown here is derived from an EMBL/GenBank/DDBJ whole genome shotgun (WGS) entry which is preliminary data.</text>
</comment>